<keyword evidence="3" id="KW-0804">Transcription</keyword>
<comment type="caution">
    <text evidence="6">The sequence shown here is derived from an EMBL/GenBank/DDBJ whole genome shotgun (WGS) entry which is preliminary data.</text>
</comment>
<proteinExistence type="predicted"/>
<dbReference type="InterPro" id="IPR036388">
    <property type="entry name" value="WH-like_DNA-bd_sf"/>
</dbReference>
<dbReference type="InterPro" id="IPR000595">
    <property type="entry name" value="cNMP-bd_dom"/>
</dbReference>
<protein>
    <submittedName>
        <fullName evidence="6">Crp/Fnr family transcriptional regulator</fullName>
    </submittedName>
</protein>
<gene>
    <name evidence="6" type="ORF">DES52_107132</name>
</gene>
<dbReference type="SUPFAM" id="SSF46785">
    <property type="entry name" value="Winged helix' DNA-binding domain"/>
    <property type="match status" value="1"/>
</dbReference>
<dbReference type="Pfam" id="PF13545">
    <property type="entry name" value="HTH_Crp_2"/>
    <property type="match status" value="1"/>
</dbReference>
<reference evidence="6 7" key="1">
    <citation type="submission" date="2018-06" db="EMBL/GenBank/DDBJ databases">
        <title>Genomic Encyclopedia of Type Strains, Phase IV (KMG-IV): sequencing the most valuable type-strain genomes for metagenomic binning, comparative biology and taxonomic classification.</title>
        <authorList>
            <person name="Goeker M."/>
        </authorList>
    </citation>
    <scope>NUCLEOTIDE SEQUENCE [LARGE SCALE GENOMIC DNA]</scope>
    <source>
        <strain evidence="6 7">DSM 18048</strain>
    </source>
</reference>
<dbReference type="InterPro" id="IPR012318">
    <property type="entry name" value="HTH_CRP"/>
</dbReference>
<dbReference type="GO" id="GO:0005829">
    <property type="term" value="C:cytosol"/>
    <property type="evidence" value="ECO:0007669"/>
    <property type="project" value="TreeGrafter"/>
</dbReference>
<keyword evidence="1" id="KW-0805">Transcription regulation</keyword>
<dbReference type="PROSITE" id="PS50042">
    <property type="entry name" value="CNMP_BINDING_3"/>
    <property type="match status" value="1"/>
</dbReference>
<dbReference type="Gene3D" id="1.10.10.10">
    <property type="entry name" value="Winged helix-like DNA-binding domain superfamily/Winged helix DNA-binding domain"/>
    <property type="match status" value="1"/>
</dbReference>
<dbReference type="GO" id="GO:0003700">
    <property type="term" value="F:DNA-binding transcription factor activity"/>
    <property type="evidence" value="ECO:0007669"/>
    <property type="project" value="TreeGrafter"/>
</dbReference>
<evidence type="ECO:0000256" key="3">
    <source>
        <dbReference type="ARBA" id="ARBA00023163"/>
    </source>
</evidence>
<dbReference type="GO" id="GO:0003677">
    <property type="term" value="F:DNA binding"/>
    <property type="evidence" value="ECO:0007669"/>
    <property type="project" value="UniProtKB-KW"/>
</dbReference>
<dbReference type="CDD" id="cd00038">
    <property type="entry name" value="CAP_ED"/>
    <property type="match status" value="1"/>
</dbReference>
<accession>A0A318S5B1</accession>
<sequence>MTSSKAEEVLLDCSVFRGLPREILEVLARDSTLTTVHVGQTIFFEGDLVDSLYLMASGWAKVYKQDPNGRKQLVLHIEGPGQVLAEVAVFLERRVYPASCEALEDSEVLRVASATFHHCVEQYPVLARNVIRYLASRQSKLVHLVDKMFFQELASRLAQDLLERLERDGQGYCLPSNPEMAAMLGTVPELISRKLGHLYRQKLIRLEGRRVWIPDPDALATLLPAPMVAYDH</sequence>
<dbReference type="SUPFAM" id="SSF51206">
    <property type="entry name" value="cAMP-binding domain-like"/>
    <property type="match status" value="1"/>
</dbReference>
<dbReference type="PROSITE" id="PS51063">
    <property type="entry name" value="HTH_CRP_2"/>
    <property type="match status" value="1"/>
</dbReference>
<dbReference type="AlphaFoldDB" id="A0A318S5B1"/>
<dbReference type="OrthoDB" id="9810708at2"/>
<evidence type="ECO:0000256" key="2">
    <source>
        <dbReference type="ARBA" id="ARBA00023125"/>
    </source>
</evidence>
<dbReference type="RefSeq" id="WP_110886780.1">
    <property type="nucleotide sequence ID" value="NZ_QJSX01000007.1"/>
</dbReference>
<evidence type="ECO:0000313" key="6">
    <source>
        <dbReference type="EMBL" id="PYE53874.1"/>
    </source>
</evidence>
<dbReference type="Gene3D" id="2.60.120.10">
    <property type="entry name" value="Jelly Rolls"/>
    <property type="match status" value="1"/>
</dbReference>
<dbReference type="EMBL" id="QJSX01000007">
    <property type="protein sequence ID" value="PYE53874.1"/>
    <property type="molecule type" value="Genomic_DNA"/>
</dbReference>
<dbReference type="Pfam" id="PF00027">
    <property type="entry name" value="cNMP_binding"/>
    <property type="match status" value="1"/>
</dbReference>
<feature type="domain" description="HTH crp-type" evidence="5">
    <location>
        <begin position="151"/>
        <end position="217"/>
    </location>
</feature>
<organism evidence="6 7">
    <name type="scientific">Deinococcus yavapaiensis KR-236</name>
    <dbReference type="NCBI Taxonomy" id="694435"/>
    <lineage>
        <taxon>Bacteria</taxon>
        <taxon>Thermotogati</taxon>
        <taxon>Deinococcota</taxon>
        <taxon>Deinococci</taxon>
        <taxon>Deinococcales</taxon>
        <taxon>Deinococcaceae</taxon>
        <taxon>Deinococcus</taxon>
    </lineage>
</organism>
<dbReference type="Proteomes" id="UP000248326">
    <property type="component" value="Unassembled WGS sequence"/>
</dbReference>
<dbReference type="InterPro" id="IPR050397">
    <property type="entry name" value="Env_Response_Regulators"/>
</dbReference>
<evidence type="ECO:0000259" key="4">
    <source>
        <dbReference type="PROSITE" id="PS50042"/>
    </source>
</evidence>
<name>A0A318S5B1_9DEIO</name>
<keyword evidence="2" id="KW-0238">DNA-binding</keyword>
<dbReference type="PANTHER" id="PTHR24567">
    <property type="entry name" value="CRP FAMILY TRANSCRIPTIONAL REGULATORY PROTEIN"/>
    <property type="match status" value="1"/>
</dbReference>
<dbReference type="InterPro" id="IPR018490">
    <property type="entry name" value="cNMP-bd_dom_sf"/>
</dbReference>
<feature type="domain" description="Cyclic nucleotide-binding" evidence="4">
    <location>
        <begin position="15"/>
        <end position="137"/>
    </location>
</feature>
<evidence type="ECO:0000259" key="5">
    <source>
        <dbReference type="PROSITE" id="PS51063"/>
    </source>
</evidence>
<evidence type="ECO:0000313" key="7">
    <source>
        <dbReference type="Proteomes" id="UP000248326"/>
    </source>
</evidence>
<dbReference type="SMART" id="SM00100">
    <property type="entry name" value="cNMP"/>
    <property type="match status" value="1"/>
</dbReference>
<dbReference type="PANTHER" id="PTHR24567:SF74">
    <property type="entry name" value="HTH-TYPE TRANSCRIPTIONAL REGULATOR ARCR"/>
    <property type="match status" value="1"/>
</dbReference>
<dbReference type="InterPro" id="IPR036390">
    <property type="entry name" value="WH_DNA-bd_sf"/>
</dbReference>
<evidence type="ECO:0000256" key="1">
    <source>
        <dbReference type="ARBA" id="ARBA00023015"/>
    </source>
</evidence>
<dbReference type="InterPro" id="IPR014710">
    <property type="entry name" value="RmlC-like_jellyroll"/>
</dbReference>
<keyword evidence="7" id="KW-1185">Reference proteome</keyword>